<gene>
    <name evidence="6" type="ORF">ACG00X_19575</name>
</gene>
<dbReference type="EMBL" id="JBIGIA010000017">
    <property type="protein sequence ID" value="MFG6459039.1"/>
    <property type="molecule type" value="Genomic_DNA"/>
</dbReference>
<feature type="active site" description="Proton donor/acceptor" evidence="3">
    <location>
        <position position="295"/>
    </location>
</feature>
<dbReference type="PANTHER" id="PTHR11705:SF145">
    <property type="entry name" value="PEPTIDASE M14 CARBOXYPEPTIDASE A DOMAIN-CONTAINING PROTEIN"/>
    <property type="match status" value="1"/>
</dbReference>
<keyword evidence="7" id="KW-1185">Reference proteome</keyword>
<reference evidence="6 7" key="1">
    <citation type="submission" date="2024-09" db="EMBL/GenBank/DDBJ databases">
        <title>Novel species of the genus Pelomonas and Roseateles isolated from streams.</title>
        <authorList>
            <person name="Lu H."/>
        </authorList>
    </citation>
    <scope>NUCLEOTIDE SEQUENCE [LARGE SCALE GENOMIC DNA]</scope>
    <source>
        <strain evidence="6 7">BYS96W</strain>
    </source>
</reference>
<dbReference type="GO" id="GO:0004180">
    <property type="term" value="F:carboxypeptidase activity"/>
    <property type="evidence" value="ECO:0007669"/>
    <property type="project" value="UniProtKB-KW"/>
</dbReference>
<dbReference type="EC" id="3.4.17.-" evidence="6"/>
<evidence type="ECO:0000259" key="5">
    <source>
        <dbReference type="PROSITE" id="PS52035"/>
    </source>
</evidence>
<evidence type="ECO:0000256" key="4">
    <source>
        <dbReference type="SAM" id="SignalP"/>
    </source>
</evidence>
<feature type="chain" id="PRO_5045301558" evidence="4">
    <location>
        <begin position="25"/>
        <end position="587"/>
    </location>
</feature>
<evidence type="ECO:0000256" key="2">
    <source>
        <dbReference type="ARBA" id="ARBA00005988"/>
    </source>
</evidence>
<keyword evidence="4" id="KW-0732">Signal</keyword>
<protein>
    <submittedName>
        <fullName evidence="6">M14 family metallopeptidase</fullName>
        <ecNumber evidence="6">3.4.17.-</ecNumber>
    </submittedName>
</protein>
<feature type="domain" description="Peptidase M14" evidence="5">
    <location>
        <begin position="40"/>
        <end position="323"/>
    </location>
</feature>
<comment type="caution">
    <text evidence="6">The sequence shown here is derived from an EMBL/GenBank/DDBJ whole genome shotgun (WGS) entry which is preliminary data.</text>
</comment>
<evidence type="ECO:0000256" key="3">
    <source>
        <dbReference type="PROSITE-ProRule" id="PRU01379"/>
    </source>
</evidence>
<name>A0ABW7GB09_9BURK</name>
<evidence type="ECO:0000313" key="7">
    <source>
        <dbReference type="Proteomes" id="UP001606305"/>
    </source>
</evidence>
<evidence type="ECO:0000313" key="6">
    <source>
        <dbReference type="EMBL" id="MFG6459039.1"/>
    </source>
</evidence>
<dbReference type="RefSeq" id="WP_394490621.1">
    <property type="nucleotide sequence ID" value="NZ_JBIGIA010000017.1"/>
</dbReference>
<comment type="cofactor">
    <cofactor evidence="1">
        <name>Zn(2+)</name>
        <dbReference type="ChEBI" id="CHEBI:29105"/>
    </cofactor>
</comment>
<dbReference type="CDD" id="cd06241">
    <property type="entry name" value="M14-like"/>
    <property type="match status" value="1"/>
</dbReference>
<accession>A0ABW7GB09</accession>
<evidence type="ECO:0000256" key="1">
    <source>
        <dbReference type="ARBA" id="ARBA00001947"/>
    </source>
</evidence>
<keyword evidence="6" id="KW-0121">Carboxypeptidase</keyword>
<sequence>MRRLALALALAPAVLLAVVAGAQAAPAALATHAERSGFTQTGRYEEVDRLCHEFARAHPREVRCTPFGRTPQGRPMWALVASQSGALTPEAAHRAGLPVTLIQGGIHAGEIEGKDAGFLALREQLARPGALRHQVLVFVPVFNVDGHERFGAWNRPNQRGPEQMGWRTTAQNLNLNRDYAKADAPEMQAMLALVNAWDPLVAVDLHTTDGAQFQHDIAVMVEPVQSGDEALRDAGRAWRDGVIERLRAQGGLPLPFYPSFVEMDNPASGFRDSVSPPRFSTGYFVLRNRLGMLVETHSWRPYPYRVRQTRQTVDAVLALVATHGRAWLALAREADARAARLTELPLAWRTLDDARTIDFLGYAYTRTPSDISGALMTRYDETRPDVWQLPLRDRIVPDRIRPAPRAGYLVPAEHAGWVGEKLAQHGIRFERLAEGRSALAVQAFRATAVKRSAASIEGRPRVDLTGAWAPETRSVPAGSLFVPLAQPLARLVMNLLEPDAPDALAAWGRFDAAFEQKEYMEPYVAEQVAREQLAASPALAAEFQARLRDDPAFAASAEQRLAFFHRRHPSWDDRLNLYPVLRVDAHP</sequence>
<organism evidence="6 7">
    <name type="scientific">Pelomonas nitida</name>
    <dbReference type="NCBI Taxonomy" id="3299027"/>
    <lineage>
        <taxon>Bacteria</taxon>
        <taxon>Pseudomonadati</taxon>
        <taxon>Pseudomonadota</taxon>
        <taxon>Betaproteobacteria</taxon>
        <taxon>Burkholderiales</taxon>
        <taxon>Sphaerotilaceae</taxon>
        <taxon>Roseateles</taxon>
    </lineage>
</organism>
<dbReference type="Gene3D" id="3.40.630.10">
    <property type="entry name" value="Zn peptidases"/>
    <property type="match status" value="1"/>
</dbReference>
<dbReference type="SUPFAM" id="SSF53187">
    <property type="entry name" value="Zn-dependent exopeptidases"/>
    <property type="match status" value="1"/>
</dbReference>
<dbReference type="InterPro" id="IPR000834">
    <property type="entry name" value="Peptidase_M14"/>
</dbReference>
<keyword evidence="6" id="KW-0645">Protease</keyword>
<keyword evidence="6" id="KW-0378">Hydrolase</keyword>
<dbReference type="PANTHER" id="PTHR11705">
    <property type="entry name" value="PROTEASE FAMILY M14 CARBOXYPEPTIDASE A,B"/>
    <property type="match status" value="1"/>
</dbReference>
<proteinExistence type="inferred from homology"/>
<comment type="similarity">
    <text evidence="2 3">Belongs to the peptidase M14 family.</text>
</comment>
<feature type="signal peptide" evidence="4">
    <location>
        <begin position="1"/>
        <end position="24"/>
    </location>
</feature>
<dbReference type="Proteomes" id="UP001606305">
    <property type="component" value="Unassembled WGS sequence"/>
</dbReference>
<dbReference type="SMART" id="SM00631">
    <property type="entry name" value="Zn_pept"/>
    <property type="match status" value="1"/>
</dbReference>
<dbReference type="PROSITE" id="PS52035">
    <property type="entry name" value="PEPTIDASE_M14"/>
    <property type="match status" value="1"/>
</dbReference>
<dbReference type="Pfam" id="PF00246">
    <property type="entry name" value="Peptidase_M14"/>
    <property type="match status" value="1"/>
</dbReference>